<dbReference type="GO" id="GO:0005737">
    <property type="term" value="C:cytoplasm"/>
    <property type="evidence" value="ECO:0007669"/>
    <property type="project" value="InterPro"/>
</dbReference>
<organism evidence="2">
    <name type="scientific">Pedococcus sp. KACC 23699</name>
    <dbReference type="NCBI Taxonomy" id="3149228"/>
    <lineage>
        <taxon>Bacteria</taxon>
        <taxon>Bacillati</taxon>
        <taxon>Actinomycetota</taxon>
        <taxon>Actinomycetes</taxon>
        <taxon>Micrococcales</taxon>
        <taxon>Intrasporangiaceae</taxon>
        <taxon>Pedococcus</taxon>
    </lineage>
</organism>
<dbReference type="InterPro" id="IPR036388">
    <property type="entry name" value="WH-like_DNA-bd_sf"/>
</dbReference>
<proteinExistence type="predicted"/>
<protein>
    <submittedName>
        <fullName evidence="2">SelB C-terminal domain-containing protein</fullName>
    </submittedName>
</protein>
<dbReference type="GO" id="GO:0003746">
    <property type="term" value="F:translation elongation factor activity"/>
    <property type="evidence" value="ECO:0007669"/>
    <property type="project" value="InterPro"/>
</dbReference>
<dbReference type="GO" id="GO:0003723">
    <property type="term" value="F:RNA binding"/>
    <property type="evidence" value="ECO:0007669"/>
    <property type="project" value="InterPro"/>
</dbReference>
<dbReference type="Gene3D" id="1.10.10.10">
    <property type="entry name" value="Winged helix-like DNA-binding domain superfamily/Winged helix DNA-binding domain"/>
    <property type="match status" value="1"/>
</dbReference>
<dbReference type="GO" id="GO:0005525">
    <property type="term" value="F:GTP binding"/>
    <property type="evidence" value="ECO:0007669"/>
    <property type="project" value="InterPro"/>
</dbReference>
<evidence type="ECO:0000259" key="1">
    <source>
        <dbReference type="Pfam" id="PF09107"/>
    </source>
</evidence>
<dbReference type="RefSeq" id="WP_406832781.1">
    <property type="nucleotide sequence ID" value="NZ_CP157483.1"/>
</dbReference>
<dbReference type="EMBL" id="CP157483">
    <property type="protein sequence ID" value="XBO45289.1"/>
    <property type="molecule type" value="Genomic_DNA"/>
</dbReference>
<dbReference type="GO" id="GO:0001514">
    <property type="term" value="P:selenocysteine incorporation"/>
    <property type="evidence" value="ECO:0007669"/>
    <property type="project" value="InterPro"/>
</dbReference>
<name>A0AAU7JYY1_9MICO</name>
<reference evidence="2" key="1">
    <citation type="submission" date="2024-05" db="EMBL/GenBank/DDBJ databases">
        <authorList>
            <person name="Kim S."/>
            <person name="Heo J."/>
            <person name="Choi H."/>
            <person name="Choi Y."/>
            <person name="Kwon S.-W."/>
            <person name="Kim Y."/>
        </authorList>
    </citation>
    <scope>NUCLEOTIDE SEQUENCE</scope>
    <source>
        <strain evidence="2">KACC 23699</strain>
    </source>
</reference>
<accession>A0AAU7JYY1</accession>
<gene>
    <name evidence="2" type="ORF">ABEG17_08155</name>
</gene>
<dbReference type="AlphaFoldDB" id="A0AAU7JYY1"/>
<sequence length="36" mass="4092">MQTSRRVAIAVLERLDTAMVTRRLPDGTRVLRHQGS</sequence>
<dbReference type="Pfam" id="PF09107">
    <property type="entry name" value="WHD_3rd_SelB"/>
    <property type="match status" value="1"/>
</dbReference>
<feature type="domain" description="Elongation factor SelB fourth winged-helix" evidence="1">
    <location>
        <begin position="2"/>
        <end position="29"/>
    </location>
</feature>
<evidence type="ECO:0000313" key="2">
    <source>
        <dbReference type="EMBL" id="XBO45289.1"/>
    </source>
</evidence>
<dbReference type="InterPro" id="IPR015191">
    <property type="entry name" value="SelB_WHD4"/>
</dbReference>